<gene>
    <name evidence="1" type="ORF">ERUC_LOCUS31511</name>
</gene>
<accession>A0ABC8L8U5</accession>
<name>A0ABC8L8U5_ERUVS</name>
<sequence>MANPTNLKLKEPVVEDYGSSLEEAFRRGKRETTTHHRAILYMCKEHTTALEEYYEARIRVEEIKAKLEILKTVEKVFGVIEEKQTLEAELLFAKKSLKAIHVPELNWFKLGEGWMYD</sequence>
<dbReference type="AlphaFoldDB" id="A0ABC8L8U5"/>
<keyword evidence="2" id="KW-1185">Reference proteome</keyword>
<reference evidence="1 2" key="1">
    <citation type="submission" date="2022-03" db="EMBL/GenBank/DDBJ databases">
        <authorList>
            <person name="Macdonald S."/>
            <person name="Ahmed S."/>
            <person name="Newling K."/>
        </authorList>
    </citation>
    <scope>NUCLEOTIDE SEQUENCE [LARGE SCALE GENOMIC DNA]</scope>
</reference>
<comment type="caution">
    <text evidence="1">The sequence shown here is derived from an EMBL/GenBank/DDBJ whole genome shotgun (WGS) entry which is preliminary data.</text>
</comment>
<dbReference type="Proteomes" id="UP001642260">
    <property type="component" value="Unassembled WGS sequence"/>
</dbReference>
<evidence type="ECO:0000313" key="2">
    <source>
        <dbReference type="Proteomes" id="UP001642260"/>
    </source>
</evidence>
<proteinExistence type="predicted"/>
<protein>
    <submittedName>
        <fullName evidence="1">Uncharacterized protein</fullName>
    </submittedName>
</protein>
<organism evidence="1 2">
    <name type="scientific">Eruca vesicaria subsp. sativa</name>
    <name type="common">Garden rocket</name>
    <name type="synonym">Eruca sativa</name>
    <dbReference type="NCBI Taxonomy" id="29727"/>
    <lineage>
        <taxon>Eukaryota</taxon>
        <taxon>Viridiplantae</taxon>
        <taxon>Streptophyta</taxon>
        <taxon>Embryophyta</taxon>
        <taxon>Tracheophyta</taxon>
        <taxon>Spermatophyta</taxon>
        <taxon>Magnoliopsida</taxon>
        <taxon>eudicotyledons</taxon>
        <taxon>Gunneridae</taxon>
        <taxon>Pentapetalae</taxon>
        <taxon>rosids</taxon>
        <taxon>malvids</taxon>
        <taxon>Brassicales</taxon>
        <taxon>Brassicaceae</taxon>
        <taxon>Brassiceae</taxon>
        <taxon>Eruca</taxon>
    </lineage>
</organism>
<dbReference type="EMBL" id="CAKOAT010428487">
    <property type="protein sequence ID" value="CAH8371337.1"/>
    <property type="molecule type" value="Genomic_DNA"/>
</dbReference>
<evidence type="ECO:0000313" key="1">
    <source>
        <dbReference type="EMBL" id="CAH8371337.1"/>
    </source>
</evidence>